<accession>R9AG75</accession>
<evidence type="ECO:0000256" key="1">
    <source>
        <dbReference type="SAM" id="SignalP"/>
    </source>
</evidence>
<dbReference type="HOGENOM" id="CLU_1131324_0_0_1"/>
<feature type="domain" description="Apiosidase-like catalytic" evidence="2">
    <location>
        <begin position="48"/>
        <end position="199"/>
    </location>
</feature>
<keyword evidence="4" id="KW-1185">Reference proteome</keyword>
<dbReference type="eggNOG" id="ENOG502RX0M">
    <property type="taxonomic scope" value="Eukaryota"/>
</dbReference>
<dbReference type="Gene3D" id="3.20.20.80">
    <property type="entry name" value="Glycosidases"/>
    <property type="match status" value="1"/>
</dbReference>
<dbReference type="STRING" id="1299270.R9AG75"/>
<dbReference type="Proteomes" id="UP000014064">
    <property type="component" value="Unassembled WGS sequence"/>
</dbReference>
<protein>
    <recommendedName>
        <fullName evidence="2">Apiosidase-like catalytic domain-containing protein</fullName>
    </recommendedName>
</protein>
<sequence>MGFRRTASFQILLITLIALLSALTSASTGTDTGTGTSTKKWPDLSISPQGQHLSRLDDTPFFWQADTAWELAARQNATDVDAYLSNRASKGFNVVQIVAVADLNETTHPNYYGRLHCMTLTPRVPSKTTSATWTGWLSVRLTMVGILVALVPTWGRWVNCGWRGRPVIFDVENACVFVEYIGARYAGLAKKVGADSNADWACSIPAVQAEYQENRSEDPFAMLPPLT</sequence>
<dbReference type="KEGG" id="wic:J056_004535"/>
<dbReference type="GeneID" id="20377487"/>
<organism evidence="3 4">
    <name type="scientific">Wallemia ichthyophaga (strain EXF-994 / CBS 113033)</name>
    <dbReference type="NCBI Taxonomy" id="1299270"/>
    <lineage>
        <taxon>Eukaryota</taxon>
        <taxon>Fungi</taxon>
        <taxon>Dikarya</taxon>
        <taxon>Basidiomycota</taxon>
        <taxon>Wallemiomycotina</taxon>
        <taxon>Wallemiomycetes</taxon>
        <taxon>Wallemiales</taxon>
        <taxon>Wallemiaceae</taxon>
        <taxon>Wallemia</taxon>
    </lineage>
</organism>
<feature type="signal peptide" evidence="1">
    <location>
        <begin position="1"/>
        <end position="26"/>
    </location>
</feature>
<dbReference type="Pfam" id="PF13204">
    <property type="entry name" value="Apiosidase"/>
    <property type="match status" value="1"/>
</dbReference>
<name>R9AG75_WALI9</name>
<gene>
    <name evidence="3" type="ORF">J056_004535</name>
</gene>
<dbReference type="PANTHER" id="PTHR37836">
    <property type="entry name" value="LMO1036 PROTEIN"/>
    <property type="match status" value="1"/>
</dbReference>
<dbReference type="PANTHER" id="PTHR37836:SF2">
    <property type="entry name" value="DUF4038 DOMAIN-CONTAINING PROTEIN"/>
    <property type="match status" value="1"/>
</dbReference>
<keyword evidence="1" id="KW-0732">Signal</keyword>
<reference evidence="4" key="1">
    <citation type="journal article" date="2013" name="BMC Genomics">
        <title>Genome and transcriptome sequencing of the halophilic fungus Wallemia ichthyophaga: haloadaptations present and absent.</title>
        <authorList>
            <person name="Zajc J."/>
            <person name="Liu Y."/>
            <person name="Dai W."/>
            <person name="Yang Z."/>
            <person name="Hu J."/>
            <person name="Gostincar C."/>
            <person name="Gunde-Cimerman N."/>
        </authorList>
    </citation>
    <scope>NUCLEOTIDE SEQUENCE [LARGE SCALE GENOMIC DNA]</scope>
    <source>
        <strain evidence="4">EXF-994 / CBS 113033</strain>
    </source>
</reference>
<evidence type="ECO:0000313" key="4">
    <source>
        <dbReference type="Proteomes" id="UP000014064"/>
    </source>
</evidence>
<dbReference type="AlphaFoldDB" id="R9AG75"/>
<evidence type="ECO:0000313" key="3">
    <source>
        <dbReference type="EMBL" id="EOR01214.1"/>
    </source>
</evidence>
<feature type="chain" id="PRO_5004470448" description="Apiosidase-like catalytic domain-containing protein" evidence="1">
    <location>
        <begin position="27"/>
        <end position="227"/>
    </location>
</feature>
<proteinExistence type="predicted"/>
<dbReference type="EMBL" id="KE007231">
    <property type="protein sequence ID" value="EOR01214.1"/>
    <property type="molecule type" value="Genomic_DNA"/>
</dbReference>
<dbReference type="OMA" id="NETTHPN"/>
<dbReference type="RefSeq" id="XP_009268005.1">
    <property type="nucleotide sequence ID" value="XM_009269730.1"/>
</dbReference>
<evidence type="ECO:0000259" key="2">
    <source>
        <dbReference type="Pfam" id="PF13204"/>
    </source>
</evidence>
<dbReference type="OrthoDB" id="2581507at2759"/>
<dbReference type="InterPro" id="IPR025277">
    <property type="entry name" value="Apiosidase-like_cat_dom"/>
</dbReference>